<feature type="chain" id="PRO_5044662819" evidence="6">
    <location>
        <begin position="19"/>
        <end position="309"/>
    </location>
</feature>
<dbReference type="PROSITE" id="PS50835">
    <property type="entry name" value="IG_LIKE"/>
    <property type="match status" value="1"/>
</dbReference>
<evidence type="ECO:0000256" key="4">
    <source>
        <dbReference type="ARBA" id="ARBA00023180"/>
    </source>
</evidence>
<keyword evidence="5" id="KW-1133">Transmembrane helix</keyword>
<evidence type="ECO:0000256" key="3">
    <source>
        <dbReference type="ARBA" id="ARBA00023136"/>
    </source>
</evidence>
<dbReference type="InterPro" id="IPR013783">
    <property type="entry name" value="Ig-like_fold"/>
</dbReference>
<dbReference type="GO" id="GO:0006955">
    <property type="term" value="P:immune response"/>
    <property type="evidence" value="ECO:0000318"/>
    <property type="project" value="GO_Central"/>
</dbReference>
<protein>
    <submittedName>
        <fullName evidence="8 10">T-lymphocyte surface antigen Ly-9</fullName>
    </submittedName>
</protein>
<dbReference type="Proteomes" id="UP000008143">
    <property type="component" value="Chromosome 8"/>
</dbReference>
<feature type="signal peptide" evidence="6">
    <location>
        <begin position="1"/>
        <end position="18"/>
    </location>
</feature>
<evidence type="ECO:0000313" key="11">
    <source>
        <dbReference type="Xenbase" id="XB-GENE-29080491"/>
    </source>
</evidence>
<dbReference type="Xenbase" id="XB-GENE-29080491">
    <property type="gene designation" value="LOC100491005"/>
</dbReference>
<evidence type="ECO:0000256" key="5">
    <source>
        <dbReference type="SAM" id="Phobius"/>
    </source>
</evidence>
<dbReference type="InterPro" id="IPR007110">
    <property type="entry name" value="Ig-like_dom"/>
</dbReference>
<dbReference type="GeneTree" id="ENSGT01030000234540"/>
<dbReference type="PANTHER" id="PTHR12080:SF123">
    <property type="entry name" value="T-LYMPHOCYTE SURFACE ANTIGEN LY-9"/>
    <property type="match status" value="1"/>
</dbReference>
<gene>
    <name evidence="8 10 11" type="primary">LOC100491005</name>
</gene>
<keyword evidence="2 6" id="KW-0732">Signal</keyword>
<reference evidence="8" key="2">
    <citation type="submission" date="2021-03" db="UniProtKB">
        <authorList>
            <consortium name="Ensembl"/>
        </authorList>
    </citation>
    <scope>IDENTIFICATION</scope>
</reference>
<name>A0A803JAZ6_XENTR</name>
<sequence>MQILLAELLCFFTALTSAENAALVVHRLLNQSVTFSHPKLNVPLNAVYWSFIHNGTESDRLADITDQQMTVHSDQFANRTENNGKELQISELRMEDSGTFQAVLIPKGKVQLTNLKYNLIVYEPVPVPHIETLERHSAELCNLTLQCSVPTNTKSLIFSWKTRHRDLGYQPYTNGSTISVSLRPELWGNEYFCIVQNPVDQKNVSLAAQDVCRGERQPFLRSYFLLLPAILILLLLIAGLIILMRRKNKKAPAPTNGNTFSDPLYIEVERNQQSEINQQREAIYSQPKRRDLPPKSSMHTIYSVIRHNT</sequence>
<evidence type="ECO:0000259" key="7">
    <source>
        <dbReference type="PROSITE" id="PS50835"/>
    </source>
</evidence>
<keyword evidence="3 5" id="KW-0472">Membrane</keyword>
<dbReference type="GeneID" id="100491005"/>
<reference evidence="8" key="1">
    <citation type="journal article" date="2010" name="Science">
        <title>The genome of the Western clawed frog Xenopus tropicalis.</title>
        <authorList>
            <person name="Hellsten U."/>
            <person name="Harland R.M."/>
            <person name="Gilchrist M.J."/>
            <person name="Hendrix D."/>
            <person name="Jurka J."/>
            <person name="Kapitonov V."/>
            <person name="Ovcharenko I."/>
            <person name="Putnam N.H."/>
            <person name="Shu S."/>
            <person name="Taher L."/>
            <person name="Blitz I.L."/>
            <person name="Blumberg B."/>
            <person name="Dichmann D.S."/>
            <person name="Dubchak I."/>
            <person name="Amaya E."/>
            <person name="Detter J.C."/>
            <person name="Fletcher R."/>
            <person name="Gerhard D.S."/>
            <person name="Goodstein D."/>
            <person name="Graves T."/>
            <person name="Grigoriev I.V."/>
            <person name="Grimwood J."/>
            <person name="Kawashima T."/>
            <person name="Lindquist E."/>
            <person name="Lucas S.M."/>
            <person name="Mead P.E."/>
            <person name="Mitros T."/>
            <person name="Ogino H."/>
            <person name="Ohta Y."/>
            <person name="Poliakov A.V."/>
            <person name="Pollet N."/>
            <person name="Robert J."/>
            <person name="Salamov A."/>
            <person name="Sater A.K."/>
            <person name="Schmutz J."/>
            <person name="Terry A."/>
            <person name="Vize P.D."/>
            <person name="Warren W.C."/>
            <person name="Wells D."/>
            <person name="Wills A."/>
            <person name="Wilson R.K."/>
            <person name="Zimmerman L.B."/>
            <person name="Zorn A.M."/>
            <person name="Grainger R."/>
            <person name="Grammer T."/>
            <person name="Khokha M.K."/>
            <person name="Richardson P.M."/>
            <person name="Rokhsar D.S."/>
        </authorList>
    </citation>
    <scope>NUCLEOTIDE SEQUENCE [LARGE SCALE GENOMIC DNA]</scope>
    <source>
        <strain evidence="8">Nigerian</strain>
    </source>
</reference>
<reference evidence="10" key="3">
    <citation type="submission" date="2025-04" db="UniProtKB">
        <authorList>
            <consortium name="RefSeq"/>
        </authorList>
    </citation>
    <scope>IDENTIFICATION</scope>
    <source>
        <strain evidence="10">Nigerian</strain>
        <tissue evidence="10">Liver and blood</tissue>
    </source>
</reference>
<keyword evidence="9" id="KW-1185">Reference proteome</keyword>
<feature type="transmembrane region" description="Helical" evidence="5">
    <location>
        <begin position="223"/>
        <end position="243"/>
    </location>
</feature>
<organism evidence="8">
    <name type="scientific">Xenopus tropicalis</name>
    <name type="common">Western clawed frog</name>
    <name type="synonym">Silurana tropicalis</name>
    <dbReference type="NCBI Taxonomy" id="8364"/>
    <lineage>
        <taxon>Eukaryota</taxon>
        <taxon>Metazoa</taxon>
        <taxon>Chordata</taxon>
        <taxon>Craniata</taxon>
        <taxon>Vertebrata</taxon>
        <taxon>Euteleostomi</taxon>
        <taxon>Amphibia</taxon>
        <taxon>Batrachia</taxon>
        <taxon>Anura</taxon>
        <taxon>Pipoidea</taxon>
        <taxon>Pipidae</taxon>
        <taxon>Xenopodinae</taxon>
        <taxon>Xenopus</taxon>
        <taxon>Silurana</taxon>
    </lineage>
</organism>
<evidence type="ECO:0000256" key="1">
    <source>
        <dbReference type="ARBA" id="ARBA00004370"/>
    </source>
</evidence>
<evidence type="ECO:0000256" key="6">
    <source>
        <dbReference type="SAM" id="SignalP"/>
    </source>
</evidence>
<dbReference type="Gene3D" id="2.60.40.10">
    <property type="entry name" value="Immunoglobulins"/>
    <property type="match status" value="2"/>
</dbReference>
<keyword evidence="4" id="KW-0325">Glycoprotein</keyword>
<evidence type="ECO:0000313" key="10">
    <source>
        <dbReference type="RefSeq" id="XP_017952485.2"/>
    </source>
</evidence>
<keyword evidence="5" id="KW-0812">Transmembrane</keyword>
<comment type="subcellular location">
    <subcellularLocation>
        <location evidence="1">Membrane</location>
    </subcellularLocation>
</comment>
<dbReference type="AGR" id="Xenbase:XB-GENE-29080491"/>
<dbReference type="RefSeq" id="XP_017952485.2">
    <property type="nucleotide sequence ID" value="XM_018096996.2"/>
</dbReference>
<dbReference type="GO" id="GO:0016020">
    <property type="term" value="C:membrane"/>
    <property type="evidence" value="ECO:0007669"/>
    <property type="project" value="UniProtKB-SubCell"/>
</dbReference>
<dbReference type="OrthoDB" id="9835793at2759"/>
<feature type="domain" description="Ig-like" evidence="7">
    <location>
        <begin position="128"/>
        <end position="205"/>
    </location>
</feature>
<evidence type="ECO:0000313" key="8">
    <source>
        <dbReference type="Ensembl" id="ENSXETP00000105076"/>
    </source>
</evidence>
<dbReference type="Ensembl" id="ENSXETT00000111318">
    <property type="protein sequence ID" value="ENSXETP00000105076"/>
    <property type="gene ID" value="ENSXETG00000042661"/>
</dbReference>
<dbReference type="InterPro" id="IPR015631">
    <property type="entry name" value="CD2/SLAM_rcpt"/>
</dbReference>
<evidence type="ECO:0000313" key="9">
    <source>
        <dbReference type="Proteomes" id="UP000008143"/>
    </source>
</evidence>
<dbReference type="OMA" id="PLNAVYW"/>
<dbReference type="InterPro" id="IPR036179">
    <property type="entry name" value="Ig-like_dom_sf"/>
</dbReference>
<proteinExistence type="predicted"/>
<dbReference type="AlphaFoldDB" id="A0A803JAZ6"/>
<dbReference type="KEGG" id="xtr:100491005"/>
<accession>A0A803JAZ6</accession>
<evidence type="ECO:0000256" key="2">
    <source>
        <dbReference type="ARBA" id="ARBA00022729"/>
    </source>
</evidence>
<dbReference type="SUPFAM" id="SSF48726">
    <property type="entry name" value="Immunoglobulin"/>
    <property type="match status" value="1"/>
</dbReference>
<dbReference type="PANTHER" id="PTHR12080">
    <property type="entry name" value="SIGNALING LYMPHOCYTIC ACTIVATION MOLECULE"/>
    <property type="match status" value="1"/>
</dbReference>